<keyword evidence="1" id="KW-0732">Signal</keyword>
<reference evidence="3 4" key="2">
    <citation type="submission" date="2019-06" db="EMBL/GenBank/DDBJ databases">
        <title>Martelella lutilitoris sp. nov., isolated from a tidal mudflat.</title>
        <authorList>
            <person name="Kim Y.-J."/>
        </authorList>
    </citation>
    <scope>NUCLEOTIDE SEQUENCE [LARGE SCALE GENOMIC DNA]</scope>
    <source>
        <strain evidence="3 4">GH2-6</strain>
    </source>
</reference>
<reference evidence="3 4" key="1">
    <citation type="submission" date="2019-05" db="EMBL/GenBank/DDBJ databases">
        <authorList>
            <person name="Lee S.D."/>
        </authorList>
    </citation>
    <scope>NUCLEOTIDE SEQUENCE [LARGE SCALE GENOMIC DNA]</scope>
    <source>
        <strain evidence="3 4">GH2-6</strain>
    </source>
</reference>
<dbReference type="EMBL" id="VCLB01000001">
    <property type="protein sequence ID" value="TNB49544.1"/>
    <property type="molecule type" value="Genomic_DNA"/>
</dbReference>
<dbReference type="RefSeq" id="WP_138746587.1">
    <property type="nucleotide sequence ID" value="NZ_VCLB01000001.1"/>
</dbReference>
<evidence type="ECO:0000313" key="4">
    <source>
        <dbReference type="Proteomes" id="UP000307874"/>
    </source>
</evidence>
<dbReference type="SUPFAM" id="SSF53807">
    <property type="entry name" value="Helical backbone' metal receptor"/>
    <property type="match status" value="1"/>
</dbReference>
<evidence type="ECO:0000259" key="2">
    <source>
        <dbReference type="PROSITE" id="PS50983"/>
    </source>
</evidence>
<dbReference type="GO" id="GO:0071281">
    <property type="term" value="P:cellular response to iron ion"/>
    <property type="evidence" value="ECO:0007669"/>
    <property type="project" value="TreeGrafter"/>
</dbReference>
<dbReference type="PANTHER" id="PTHR30535">
    <property type="entry name" value="VITAMIN B12-BINDING PROTEIN"/>
    <property type="match status" value="1"/>
</dbReference>
<dbReference type="Pfam" id="PF01497">
    <property type="entry name" value="Peripla_BP_2"/>
    <property type="match status" value="1"/>
</dbReference>
<dbReference type="PROSITE" id="PS50983">
    <property type="entry name" value="FE_B12_PBP"/>
    <property type="match status" value="1"/>
</dbReference>
<name>A0A5C4JWB0_9HYPH</name>
<evidence type="ECO:0000256" key="1">
    <source>
        <dbReference type="SAM" id="SignalP"/>
    </source>
</evidence>
<dbReference type="Gene3D" id="3.40.50.1980">
    <property type="entry name" value="Nitrogenase molybdenum iron protein domain"/>
    <property type="match status" value="2"/>
</dbReference>
<dbReference type="InterPro" id="IPR002491">
    <property type="entry name" value="ABC_transptr_periplasmic_BD"/>
</dbReference>
<sequence>MLRSALSARNLLKLASLCAGLLPVLPVCGPAFAHHESFAPGRVVSINLCTDQMAMLLAGDGQLVSVSNLAADPAVSAMAEEASGYRLNHGLAEEIFLMKPDLVLAGSYTTRETVDLLKRLGIPVAEFDPEASLEDVRENILRMGHLLGHEQAAGRLVADMDETLAALAAAPASHKTAALYFANGYTSGEGTLAGDVVARAGLENIGISAGIDGLGRLPLERLVMAAPDVIIGGDSGYDAPALAEAPFVHPAFRAAAAKAQLVDLHSRLTICGGPFNLKAVARLKSRAAANGLPDDGGAGARFSGWELRSGNAP</sequence>
<dbReference type="InterPro" id="IPR050902">
    <property type="entry name" value="ABC_Transporter_SBP"/>
</dbReference>
<dbReference type="AlphaFoldDB" id="A0A5C4JWB0"/>
<organism evidence="3 4">
    <name type="scientific">Martelella lutilitoris</name>
    <dbReference type="NCBI Taxonomy" id="2583532"/>
    <lineage>
        <taxon>Bacteria</taxon>
        <taxon>Pseudomonadati</taxon>
        <taxon>Pseudomonadota</taxon>
        <taxon>Alphaproteobacteria</taxon>
        <taxon>Hyphomicrobiales</taxon>
        <taxon>Aurantimonadaceae</taxon>
        <taxon>Martelella</taxon>
    </lineage>
</organism>
<dbReference type="OrthoDB" id="1632039at2"/>
<gene>
    <name evidence="3" type="ORF">FF124_00865</name>
</gene>
<dbReference type="Proteomes" id="UP000307874">
    <property type="component" value="Unassembled WGS sequence"/>
</dbReference>
<protein>
    <submittedName>
        <fullName evidence="3">ABC transporter substrate-binding protein</fullName>
    </submittedName>
</protein>
<feature type="chain" id="PRO_5023056312" evidence="1">
    <location>
        <begin position="34"/>
        <end position="313"/>
    </location>
</feature>
<accession>A0A5C4JWB0</accession>
<comment type="caution">
    <text evidence="3">The sequence shown here is derived from an EMBL/GenBank/DDBJ whole genome shotgun (WGS) entry which is preliminary data.</text>
</comment>
<keyword evidence="4" id="KW-1185">Reference proteome</keyword>
<proteinExistence type="predicted"/>
<feature type="signal peptide" evidence="1">
    <location>
        <begin position="1"/>
        <end position="33"/>
    </location>
</feature>
<feature type="domain" description="Fe/B12 periplasmic-binding" evidence="2">
    <location>
        <begin position="42"/>
        <end position="292"/>
    </location>
</feature>
<evidence type="ECO:0000313" key="3">
    <source>
        <dbReference type="EMBL" id="TNB49544.1"/>
    </source>
</evidence>
<dbReference type="PANTHER" id="PTHR30535:SF34">
    <property type="entry name" value="MOLYBDATE-BINDING PROTEIN MOLA"/>
    <property type="match status" value="1"/>
</dbReference>